<accession>A0A0V1IZ95</accession>
<organism evidence="2 3">
    <name type="scientific">Trichinella pseudospiralis</name>
    <name type="common">Parasitic roundworm</name>
    <dbReference type="NCBI Taxonomy" id="6337"/>
    <lineage>
        <taxon>Eukaryota</taxon>
        <taxon>Metazoa</taxon>
        <taxon>Ecdysozoa</taxon>
        <taxon>Nematoda</taxon>
        <taxon>Enoplea</taxon>
        <taxon>Dorylaimia</taxon>
        <taxon>Trichinellida</taxon>
        <taxon>Trichinellidae</taxon>
        <taxon>Trichinella</taxon>
    </lineage>
</organism>
<sequence length="174" mass="17838">MSVKRKSITLKYYSSIAFSTSSASPASISGGGGGVCGSDWSSGFDSTGSSVGGSAGISGGCSIGSSRGSSGCCFGGRISEPSSALLAAVLASFFANFPPSLRIFSSSPSLSANSKLFSVSPSRLLFRTAGLRFFAFFLASVSVISGTSSKMSYKMQSFISLNVKFKVQMLILNE</sequence>
<protein>
    <submittedName>
        <fullName evidence="2">Uncharacterized protein</fullName>
    </submittedName>
</protein>
<gene>
    <name evidence="2" type="ORF">T4B_773</name>
</gene>
<evidence type="ECO:0000313" key="2">
    <source>
        <dbReference type="EMBL" id="KRZ27949.1"/>
    </source>
</evidence>
<keyword evidence="3" id="KW-1185">Reference proteome</keyword>
<reference evidence="2 3" key="1">
    <citation type="submission" date="2015-01" db="EMBL/GenBank/DDBJ databases">
        <title>Evolution of Trichinella species and genotypes.</title>
        <authorList>
            <person name="Korhonen P.K."/>
            <person name="Edoardo P."/>
            <person name="Giuseppe L.R."/>
            <person name="Gasser R.B."/>
        </authorList>
    </citation>
    <scope>NUCLEOTIDE SEQUENCE [LARGE SCALE GENOMIC DNA]</scope>
    <source>
        <strain evidence="2">ISS588</strain>
    </source>
</reference>
<dbReference type="AlphaFoldDB" id="A0A0V1IZ95"/>
<name>A0A0V1IZ95_TRIPS</name>
<comment type="caution">
    <text evidence="2">The sequence shown here is derived from an EMBL/GenBank/DDBJ whole genome shotgun (WGS) entry which is preliminary data.</text>
</comment>
<dbReference type="Proteomes" id="UP000054805">
    <property type="component" value="Unassembled WGS sequence"/>
</dbReference>
<feature type="transmembrane region" description="Helical" evidence="1">
    <location>
        <begin position="124"/>
        <end position="145"/>
    </location>
</feature>
<keyword evidence="1" id="KW-0472">Membrane</keyword>
<dbReference type="EMBL" id="JYDS01000064">
    <property type="protein sequence ID" value="KRZ27949.1"/>
    <property type="molecule type" value="Genomic_DNA"/>
</dbReference>
<evidence type="ECO:0000256" key="1">
    <source>
        <dbReference type="SAM" id="Phobius"/>
    </source>
</evidence>
<keyword evidence="1" id="KW-1133">Transmembrane helix</keyword>
<evidence type="ECO:0000313" key="3">
    <source>
        <dbReference type="Proteomes" id="UP000054805"/>
    </source>
</evidence>
<proteinExistence type="predicted"/>
<keyword evidence="1" id="KW-0812">Transmembrane</keyword>
<feature type="transmembrane region" description="Helical" evidence="1">
    <location>
        <begin position="84"/>
        <end position="104"/>
    </location>
</feature>